<dbReference type="Pfam" id="PF15480">
    <property type="entry name" value="DUF4640"/>
    <property type="match status" value="1"/>
</dbReference>
<evidence type="ECO:0000313" key="1">
    <source>
        <dbReference type="EMBL" id="KFO33318.1"/>
    </source>
</evidence>
<organism evidence="1 2">
    <name type="scientific">Fukomys damarensis</name>
    <name type="common">Damaraland mole rat</name>
    <name type="synonym">Cryptomys damarensis</name>
    <dbReference type="NCBI Taxonomy" id="885580"/>
    <lineage>
        <taxon>Eukaryota</taxon>
        <taxon>Metazoa</taxon>
        <taxon>Chordata</taxon>
        <taxon>Craniata</taxon>
        <taxon>Vertebrata</taxon>
        <taxon>Euteleostomi</taxon>
        <taxon>Mammalia</taxon>
        <taxon>Eutheria</taxon>
        <taxon>Euarchontoglires</taxon>
        <taxon>Glires</taxon>
        <taxon>Rodentia</taxon>
        <taxon>Hystricomorpha</taxon>
        <taxon>Bathyergidae</taxon>
        <taxon>Fukomys</taxon>
    </lineage>
</organism>
<protein>
    <submittedName>
        <fullName evidence="1">Uncharacterized protein</fullName>
    </submittedName>
</protein>
<dbReference type="AlphaFoldDB" id="A0A091DS82"/>
<dbReference type="PANTHER" id="PTHR36462:SF1">
    <property type="entry name" value="CHROMOSOME 12 OPEN READING FRAME 71"/>
    <property type="match status" value="1"/>
</dbReference>
<dbReference type="PANTHER" id="PTHR36462">
    <property type="entry name" value="CHROMOSOME 12 OPEN READING FRAME 71"/>
    <property type="match status" value="1"/>
</dbReference>
<gene>
    <name evidence="1" type="ORF">H920_05216</name>
</gene>
<proteinExistence type="predicted"/>
<sequence>MAQVSHQEHDICQDLPMCKPPGNEDIIQFPEIPLMLKERELAEMGSQATGNQKIGITETFWTSSAEPEKDTSSDIQTATCLNVLLLARKGSSFNSVKKRGP</sequence>
<dbReference type="Proteomes" id="UP000028990">
    <property type="component" value="Unassembled WGS sequence"/>
</dbReference>
<dbReference type="EMBL" id="KN122100">
    <property type="protein sequence ID" value="KFO33318.1"/>
    <property type="molecule type" value="Genomic_DNA"/>
</dbReference>
<dbReference type="InterPro" id="IPR027908">
    <property type="entry name" value="DUF4640"/>
</dbReference>
<accession>A0A091DS82</accession>
<reference evidence="1 2" key="1">
    <citation type="submission" date="2013-11" db="EMBL/GenBank/DDBJ databases">
        <title>The Damaraland mole rat (Fukomys damarensis) genome and evolution of African mole rats.</title>
        <authorList>
            <person name="Gladyshev V.N."/>
            <person name="Fang X."/>
        </authorList>
    </citation>
    <scope>NUCLEOTIDE SEQUENCE [LARGE SCALE GENOMIC DNA]</scope>
    <source>
        <tissue evidence="1">Liver</tissue>
    </source>
</reference>
<name>A0A091DS82_FUKDA</name>
<keyword evidence="2" id="KW-1185">Reference proteome</keyword>
<evidence type="ECO:0000313" key="2">
    <source>
        <dbReference type="Proteomes" id="UP000028990"/>
    </source>
</evidence>